<evidence type="ECO:0000313" key="2">
    <source>
        <dbReference type="EnsemblPlants" id="KQJ98716"/>
    </source>
</evidence>
<dbReference type="EnsemblPlants" id="KQJ98716">
    <property type="protein sequence ID" value="KQJ98716"/>
    <property type="gene ID" value="BRADI_3g38592v3"/>
</dbReference>
<proteinExistence type="predicted"/>
<dbReference type="Proteomes" id="UP000008810">
    <property type="component" value="Chromosome 3"/>
</dbReference>
<reference evidence="1" key="2">
    <citation type="submission" date="2017-06" db="EMBL/GenBank/DDBJ databases">
        <title>WGS assembly of Brachypodium distachyon.</title>
        <authorList>
            <consortium name="The International Brachypodium Initiative"/>
            <person name="Lucas S."/>
            <person name="Harmon-Smith M."/>
            <person name="Lail K."/>
            <person name="Tice H."/>
            <person name="Grimwood J."/>
            <person name="Bruce D."/>
            <person name="Barry K."/>
            <person name="Shu S."/>
            <person name="Lindquist E."/>
            <person name="Wang M."/>
            <person name="Pitluck S."/>
            <person name="Vogel J.P."/>
            <person name="Garvin D.F."/>
            <person name="Mockler T.C."/>
            <person name="Schmutz J."/>
            <person name="Rokhsar D."/>
            <person name="Bevan M.W."/>
        </authorList>
    </citation>
    <scope>NUCLEOTIDE SEQUENCE</scope>
    <source>
        <strain evidence="1">Bd21</strain>
    </source>
</reference>
<reference evidence="2" key="3">
    <citation type="submission" date="2018-08" db="UniProtKB">
        <authorList>
            <consortium name="EnsemblPlants"/>
        </authorList>
    </citation>
    <scope>IDENTIFICATION</scope>
    <source>
        <strain evidence="2">cv. Bd21</strain>
    </source>
</reference>
<reference evidence="1 2" key="1">
    <citation type="journal article" date="2010" name="Nature">
        <title>Genome sequencing and analysis of the model grass Brachypodium distachyon.</title>
        <authorList>
            <consortium name="International Brachypodium Initiative"/>
        </authorList>
    </citation>
    <scope>NUCLEOTIDE SEQUENCE [LARGE SCALE GENOMIC DNA]</scope>
    <source>
        <strain evidence="1 2">Bd21</strain>
    </source>
</reference>
<dbReference type="Gramene" id="KQJ98716">
    <property type="protein sequence ID" value="KQJ98716"/>
    <property type="gene ID" value="BRADI_3g38592v3"/>
</dbReference>
<dbReference type="InParanoid" id="A0A0Q3FKL6"/>
<evidence type="ECO:0000313" key="3">
    <source>
        <dbReference type="Proteomes" id="UP000008810"/>
    </source>
</evidence>
<dbReference type="AlphaFoldDB" id="A0A0Q3FKL6"/>
<accession>A0A0Q3FKL6</accession>
<gene>
    <name evidence="1" type="ORF">BRADI_3g38592v3</name>
</gene>
<dbReference type="EMBL" id="CM000882">
    <property type="protein sequence ID" value="KQJ98716.1"/>
    <property type="molecule type" value="Genomic_DNA"/>
</dbReference>
<sequence length="123" mass="13732">MFMFLPNPTAPAQTNSRPIKSAPGHLVAVHAWRSRLSARSILVAWLDWNLDLNLTDALARASGVDVAGEAKDNAIGMQHKRNERHVQHQRVAGGGRTYYVRTGCRSPELLHRRRTALVCEILN</sequence>
<evidence type="ECO:0000313" key="1">
    <source>
        <dbReference type="EMBL" id="KQJ98716.1"/>
    </source>
</evidence>
<name>A0A0Q3FKL6_BRADI</name>
<organism evidence="1">
    <name type="scientific">Brachypodium distachyon</name>
    <name type="common">Purple false brome</name>
    <name type="synonym">Trachynia distachya</name>
    <dbReference type="NCBI Taxonomy" id="15368"/>
    <lineage>
        <taxon>Eukaryota</taxon>
        <taxon>Viridiplantae</taxon>
        <taxon>Streptophyta</taxon>
        <taxon>Embryophyta</taxon>
        <taxon>Tracheophyta</taxon>
        <taxon>Spermatophyta</taxon>
        <taxon>Magnoliopsida</taxon>
        <taxon>Liliopsida</taxon>
        <taxon>Poales</taxon>
        <taxon>Poaceae</taxon>
        <taxon>BOP clade</taxon>
        <taxon>Pooideae</taxon>
        <taxon>Stipodae</taxon>
        <taxon>Brachypodieae</taxon>
        <taxon>Brachypodium</taxon>
    </lineage>
</organism>
<keyword evidence="3" id="KW-1185">Reference proteome</keyword>
<protein>
    <submittedName>
        <fullName evidence="1 2">Uncharacterized protein</fullName>
    </submittedName>
</protein>